<dbReference type="PANTHER" id="PTHR36424:SF1">
    <property type="entry name" value="LOW AFFINITY K(+) TRANSPORTER 1-RELATED"/>
    <property type="match status" value="1"/>
</dbReference>
<keyword evidence="1" id="KW-0812">Transmembrane</keyword>
<dbReference type="EMBL" id="JAGPXC010000003">
    <property type="protein sequence ID" value="KAH6656074.1"/>
    <property type="molecule type" value="Genomic_DNA"/>
</dbReference>
<dbReference type="InterPro" id="IPR031606">
    <property type="entry name" value="Kch1/2"/>
</dbReference>
<reference evidence="2" key="1">
    <citation type="journal article" date="2021" name="Nat. Commun.">
        <title>Genetic determinants of endophytism in the Arabidopsis root mycobiome.</title>
        <authorList>
            <person name="Mesny F."/>
            <person name="Miyauchi S."/>
            <person name="Thiergart T."/>
            <person name="Pickel B."/>
            <person name="Atanasova L."/>
            <person name="Karlsson M."/>
            <person name="Huettel B."/>
            <person name="Barry K.W."/>
            <person name="Haridas S."/>
            <person name="Chen C."/>
            <person name="Bauer D."/>
            <person name="Andreopoulos W."/>
            <person name="Pangilinan J."/>
            <person name="LaButti K."/>
            <person name="Riley R."/>
            <person name="Lipzen A."/>
            <person name="Clum A."/>
            <person name="Drula E."/>
            <person name="Henrissat B."/>
            <person name="Kohler A."/>
            <person name="Grigoriev I.V."/>
            <person name="Martin F.M."/>
            <person name="Hacquard S."/>
        </authorList>
    </citation>
    <scope>NUCLEOTIDE SEQUENCE</scope>
    <source>
        <strain evidence="2">MPI-SDFR-AT-0073</strain>
    </source>
</reference>
<dbReference type="PANTHER" id="PTHR36424">
    <property type="entry name" value="PHEROMONE-REGULATED MEMBRANE PROTEIN 6"/>
    <property type="match status" value="1"/>
</dbReference>
<feature type="transmembrane region" description="Helical" evidence="1">
    <location>
        <begin position="34"/>
        <end position="63"/>
    </location>
</feature>
<dbReference type="Proteomes" id="UP000758603">
    <property type="component" value="Unassembled WGS sequence"/>
</dbReference>
<dbReference type="GO" id="GO:0015079">
    <property type="term" value="F:potassium ion transmembrane transporter activity"/>
    <property type="evidence" value="ECO:0007669"/>
    <property type="project" value="InterPro"/>
</dbReference>
<comment type="caution">
    <text evidence="2">The sequence shown here is derived from an EMBL/GenBank/DDBJ whole genome shotgun (WGS) entry which is preliminary data.</text>
</comment>
<feature type="transmembrane region" description="Helical" evidence="1">
    <location>
        <begin position="153"/>
        <end position="171"/>
    </location>
</feature>
<dbReference type="OrthoDB" id="2128042at2759"/>
<accession>A0A9P8UQ97</accession>
<feature type="transmembrane region" description="Helical" evidence="1">
    <location>
        <begin position="231"/>
        <end position="256"/>
    </location>
</feature>
<evidence type="ECO:0000313" key="3">
    <source>
        <dbReference type="Proteomes" id="UP000758603"/>
    </source>
</evidence>
<keyword evidence="1" id="KW-0472">Membrane</keyword>
<keyword evidence="3" id="KW-1185">Reference proteome</keyword>
<protein>
    <submittedName>
        <fullName evidence="2">Uncharacterized protein</fullName>
    </submittedName>
</protein>
<dbReference type="GO" id="GO:0005886">
    <property type="term" value="C:plasma membrane"/>
    <property type="evidence" value="ECO:0007669"/>
    <property type="project" value="InterPro"/>
</dbReference>
<dbReference type="Pfam" id="PF16944">
    <property type="entry name" value="KCH"/>
    <property type="match status" value="1"/>
</dbReference>
<evidence type="ECO:0000256" key="1">
    <source>
        <dbReference type="SAM" id="Phobius"/>
    </source>
</evidence>
<gene>
    <name evidence="2" type="ORF">BKA67DRAFT_690760</name>
</gene>
<dbReference type="AlphaFoldDB" id="A0A9P8UQ97"/>
<organism evidence="2 3">
    <name type="scientific">Truncatella angustata</name>
    <dbReference type="NCBI Taxonomy" id="152316"/>
    <lineage>
        <taxon>Eukaryota</taxon>
        <taxon>Fungi</taxon>
        <taxon>Dikarya</taxon>
        <taxon>Ascomycota</taxon>
        <taxon>Pezizomycotina</taxon>
        <taxon>Sordariomycetes</taxon>
        <taxon>Xylariomycetidae</taxon>
        <taxon>Amphisphaeriales</taxon>
        <taxon>Sporocadaceae</taxon>
        <taxon>Truncatella</taxon>
    </lineage>
</organism>
<feature type="transmembrane region" description="Helical" evidence="1">
    <location>
        <begin position="83"/>
        <end position="101"/>
    </location>
</feature>
<name>A0A9P8UQ97_9PEZI</name>
<evidence type="ECO:0000313" key="2">
    <source>
        <dbReference type="EMBL" id="KAH6656074.1"/>
    </source>
</evidence>
<sequence>MFCHRTRKNDIWVELAWDDIQLEDLKCRSWTSRLTYICIFISTLFSIVGSITDVFATFNFVIFNKIPSSTYLTTYISYGGLKAIYTILQVALLANVGYEGWRTWRLVKRGRIAECYLDEPTARLTSLRFGKGQGWTRFLLFVELSGSKRGFDYIALFTYFCFQSAVSLILFSSPRQLINASTLYEFYMSQSTTETIVPDESPIFNFNRMIAVLAKHDVLQAANYCAMLYTLALWVISIISLMVASMLFLCIVWCYIPREDQGLSQYCRRKVNQRLHEIVGSRSMLVELEEKLE</sequence>
<keyword evidence="1" id="KW-1133">Transmembrane helix</keyword>
<proteinExistence type="predicted"/>
<dbReference type="GeneID" id="70138038"/>
<dbReference type="RefSeq" id="XP_045960339.1">
    <property type="nucleotide sequence ID" value="XM_046109147.1"/>
</dbReference>